<evidence type="ECO:0000313" key="1">
    <source>
        <dbReference type="EMBL" id="KRY13400.1"/>
    </source>
</evidence>
<gene>
    <name evidence="1" type="ORF">T12_3813</name>
</gene>
<dbReference type="EMBL" id="JYDQ01000140">
    <property type="protein sequence ID" value="KRY13400.1"/>
    <property type="molecule type" value="Genomic_DNA"/>
</dbReference>
<protein>
    <submittedName>
        <fullName evidence="1">Uncharacterized protein</fullName>
    </submittedName>
</protein>
<dbReference type="Proteomes" id="UP000054783">
    <property type="component" value="Unassembled WGS sequence"/>
</dbReference>
<keyword evidence="2" id="KW-1185">Reference proteome</keyword>
<name>A0A0V0ZLA6_9BILA</name>
<sequence>MHYPIGHVTTSAVRRRCSLQVRLSGSPMIRWGSGSKPPRNKPLIYRKAVSRETVSKTIGGDGSFSERER</sequence>
<evidence type="ECO:0000313" key="2">
    <source>
        <dbReference type="Proteomes" id="UP000054783"/>
    </source>
</evidence>
<accession>A0A0V0ZLA6</accession>
<proteinExistence type="predicted"/>
<dbReference type="AlphaFoldDB" id="A0A0V0ZLA6"/>
<reference evidence="1 2" key="1">
    <citation type="submission" date="2015-01" db="EMBL/GenBank/DDBJ databases">
        <title>Evolution of Trichinella species and genotypes.</title>
        <authorList>
            <person name="Korhonen P.K."/>
            <person name="Edoardo P."/>
            <person name="Giuseppe L.R."/>
            <person name="Gasser R.B."/>
        </authorList>
    </citation>
    <scope>NUCLEOTIDE SEQUENCE [LARGE SCALE GENOMIC DNA]</scope>
    <source>
        <strain evidence="1">ISS2496</strain>
    </source>
</reference>
<comment type="caution">
    <text evidence="1">The sequence shown here is derived from an EMBL/GenBank/DDBJ whole genome shotgun (WGS) entry which is preliminary data.</text>
</comment>
<organism evidence="1 2">
    <name type="scientific">Trichinella patagoniensis</name>
    <dbReference type="NCBI Taxonomy" id="990121"/>
    <lineage>
        <taxon>Eukaryota</taxon>
        <taxon>Metazoa</taxon>
        <taxon>Ecdysozoa</taxon>
        <taxon>Nematoda</taxon>
        <taxon>Enoplea</taxon>
        <taxon>Dorylaimia</taxon>
        <taxon>Trichinellida</taxon>
        <taxon>Trichinellidae</taxon>
        <taxon>Trichinella</taxon>
    </lineage>
</organism>